<dbReference type="InterPro" id="IPR006139">
    <property type="entry name" value="D-isomer_2_OHA_DH_cat_dom"/>
</dbReference>
<evidence type="ECO:0000256" key="5">
    <source>
        <dbReference type="RuleBase" id="RU003719"/>
    </source>
</evidence>
<dbReference type="InterPro" id="IPR029753">
    <property type="entry name" value="D-isomer_DH_CS"/>
</dbReference>
<evidence type="ECO:0000256" key="1">
    <source>
        <dbReference type="ARBA" id="ARBA00005854"/>
    </source>
</evidence>
<sequence length="337" mass="36856">MKIVRTDSELCTPHLDAELRKAGHDLTLLPDGISESDLCRAVAQADLLLMCYQPITSAVIAAAKNLKGIVKYGVGIDAIDIPSAIARGIPVVNIPEYAEETVAEGAFTMMLSLAKRVPALHHQMQTKGWAWPEERWLARDLAESTVGIIGLGRIGRSMARMAGAGFRANVIGYSPHTEQSVFDAAGVTRCEKLDELLAQSDFVSIHSVLNDETYHLIDTDAFKAMKPSAYLINVSRGAIVDEQALIQALDKNEIAGAGLDVFSAEPLALNDHPLSPLFGRDNVILSPHLTFYTTEAMHRLEAETLERCFEILDGRPVQVASQDPRLRAQSTNVRFRD</sequence>
<accession>A0A238IZD2</accession>
<evidence type="ECO:0000259" key="7">
    <source>
        <dbReference type="Pfam" id="PF02826"/>
    </source>
</evidence>
<evidence type="ECO:0000259" key="6">
    <source>
        <dbReference type="Pfam" id="PF00389"/>
    </source>
</evidence>
<dbReference type="OrthoDB" id="9793626at2"/>
<dbReference type="AlphaFoldDB" id="A0A238IZD2"/>
<feature type="domain" description="D-isomer specific 2-hydroxyacid dehydrogenase NAD-binding" evidence="7">
    <location>
        <begin position="107"/>
        <end position="289"/>
    </location>
</feature>
<dbReference type="InterPro" id="IPR043322">
    <property type="entry name" value="CtBP"/>
</dbReference>
<dbReference type="FunFam" id="3.40.50.720:FF:000203">
    <property type="entry name" value="D-3-phosphoglycerate dehydrogenase (SerA)"/>
    <property type="match status" value="1"/>
</dbReference>
<dbReference type="EMBL" id="FXXQ01000005">
    <property type="protein sequence ID" value="SMX23757.1"/>
    <property type="molecule type" value="Genomic_DNA"/>
</dbReference>
<evidence type="ECO:0000256" key="3">
    <source>
        <dbReference type="ARBA" id="ARBA00023002"/>
    </source>
</evidence>
<dbReference type="PANTHER" id="PTHR42789">
    <property type="entry name" value="D-ISOMER SPECIFIC 2-HYDROXYACID DEHYDROGENASE FAMILY PROTEIN (AFU_ORTHOLOGUE AFUA_6G10090)"/>
    <property type="match status" value="1"/>
</dbReference>
<dbReference type="Proteomes" id="UP000201838">
    <property type="component" value="Unassembled WGS sequence"/>
</dbReference>
<dbReference type="GO" id="GO:0003714">
    <property type="term" value="F:transcription corepressor activity"/>
    <property type="evidence" value="ECO:0007669"/>
    <property type="project" value="InterPro"/>
</dbReference>
<dbReference type="PROSITE" id="PS00671">
    <property type="entry name" value="D_2_HYDROXYACID_DH_3"/>
    <property type="match status" value="1"/>
</dbReference>
<evidence type="ECO:0000313" key="8">
    <source>
        <dbReference type="EMBL" id="SMX23757.1"/>
    </source>
</evidence>
<dbReference type="SUPFAM" id="SSF51735">
    <property type="entry name" value="NAD(P)-binding Rossmann-fold domains"/>
    <property type="match status" value="1"/>
</dbReference>
<evidence type="ECO:0000256" key="2">
    <source>
        <dbReference type="ARBA" id="ARBA00022605"/>
    </source>
</evidence>
<dbReference type="PANTHER" id="PTHR42789:SF1">
    <property type="entry name" value="D-ISOMER SPECIFIC 2-HYDROXYACID DEHYDROGENASE FAMILY PROTEIN (AFU_ORTHOLOGUE AFUA_6G10090)"/>
    <property type="match status" value="1"/>
</dbReference>
<organism evidence="8 9">
    <name type="scientific">Boseongicola aestuarii</name>
    <dbReference type="NCBI Taxonomy" id="1470561"/>
    <lineage>
        <taxon>Bacteria</taxon>
        <taxon>Pseudomonadati</taxon>
        <taxon>Pseudomonadota</taxon>
        <taxon>Alphaproteobacteria</taxon>
        <taxon>Rhodobacterales</taxon>
        <taxon>Paracoccaceae</taxon>
        <taxon>Boseongicola</taxon>
    </lineage>
</organism>
<dbReference type="CDD" id="cd05299">
    <property type="entry name" value="CtBP_dh"/>
    <property type="match status" value="1"/>
</dbReference>
<reference evidence="8 9" key="1">
    <citation type="submission" date="2017-05" db="EMBL/GenBank/DDBJ databases">
        <authorList>
            <person name="Song R."/>
            <person name="Chenine A.L."/>
            <person name="Ruprecht R.M."/>
        </authorList>
    </citation>
    <scope>NUCLEOTIDE SEQUENCE [LARGE SCALE GENOMIC DNA]</scope>
    <source>
        <strain evidence="8 9">CECT 8489</strain>
    </source>
</reference>
<dbReference type="PROSITE" id="PS00065">
    <property type="entry name" value="D_2_HYDROXYACID_DH_1"/>
    <property type="match status" value="1"/>
</dbReference>
<dbReference type="Gene3D" id="3.40.50.720">
    <property type="entry name" value="NAD(P)-binding Rossmann-like Domain"/>
    <property type="match status" value="2"/>
</dbReference>
<dbReference type="SUPFAM" id="SSF52283">
    <property type="entry name" value="Formate/glycerate dehydrogenase catalytic domain-like"/>
    <property type="match status" value="1"/>
</dbReference>
<dbReference type="GO" id="GO:0051287">
    <property type="term" value="F:NAD binding"/>
    <property type="evidence" value="ECO:0007669"/>
    <property type="project" value="InterPro"/>
</dbReference>
<evidence type="ECO:0000256" key="4">
    <source>
        <dbReference type="ARBA" id="ARBA00023027"/>
    </source>
</evidence>
<dbReference type="EC" id="1.1.1.28" evidence="8"/>
<comment type="similarity">
    <text evidence="1 5">Belongs to the D-isomer specific 2-hydroxyacid dehydrogenase family.</text>
</comment>
<keyword evidence="4" id="KW-0520">NAD</keyword>
<feature type="domain" description="D-isomer specific 2-hydroxyacid dehydrogenase catalytic" evidence="6">
    <location>
        <begin position="18"/>
        <end position="317"/>
    </location>
</feature>
<keyword evidence="2" id="KW-0028">Amino-acid biosynthesis</keyword>
<keyword evidence="3 5" id="KW-0560">Oxidoreductase</keyword>
<dbReference type="Pfam" id="PF00389">
    <property type="entry name" value="2-Hacid_dh"/>
    <property type="match status" value="1"/>
</dbReference>
<dbReference type="InterPro" id="IPR029752">
    <property type="entry name" value="D-isomer_DH_CS1"/>
</dbReference>
<keyword evidence="9" id="KW-1185">Reference proteome</keyword>
<name>A0A238IZD2_9RHOB</name>
<dbReference type="Pfam" id="PF02826">
    <property type="entry name" value="2-Hacid_dh_C"/>
    <property type="match status" value="1"/>
</dbReference>
<protein>
    <submittedName>
        <fullName evidence="8">D-lactate dehydrogenase</fullName>
        <ecNumber evidence="8">1.1.1.28</ecNumber>
    </submittedName>
</protein>
<proteinExistence type="inferred from homology"/>
<dbReference type="InterPro" id="IPR050857">
    <property type="entry name" value="D-2-hydroxyacid_DH"/>
</dbReference>
<dbReference type="InterPro" id="IPR006140">
    <property type="entry name" value="D-isomer_DH_NAD-bd"/>
</dbReference>
<dbReference type="InterPro" id="IPR036291">
    <property type="entry name" value="NAD(P)-bd_dom_sf"/>
</dbReference>
<dbReference type="GO" id="GO:0008720">
    <property type="term" value="F:D-lactate dehydrogenase (NAD+) activity"/>
    <property type="evidence" value="ECO:0007669"/>
    <property type="project" value="UniProtKB-EC"/>
</dbReference>
<dbReference type="RefSeq" id="WP_093973731.1">
    <property type="nucleotide sequence ID" value="NZ_FXXQ01000005.1"/>
</dbReference>
<evidence type="ECO:0000313" key="9">
    <source>
        <dbReference type="Proteomes" id="UP000201838"/>
    </source>
</evidence>
<gene>
    <name evidence="8" type="ORF">BOA8489_01868</name>
</gene>
<dbReference type="GO" id="GO:0008652">
    <property type="term" value="P:amino acid biosynthetic process"/>
    <property type="evidence" value="ECO:0007669"/>
    <property type="project" value="UniProtKB-KW"/>
</dbReference>